<evidence type="ECO:0000259" key="5">
    <source>
        <dbReference type="PROSITE" id="PS52019"/>
    </source>
</evidence>
<dbReference type="GO" id="GO:0006633">
    <property type="term" value="P:fatty acid biosynthetic process"/>
    <property type="evidence" value="ECO:0007669"/>
    <property type="project" value="TreeGrafter"/>
</dbReference>
<organism evidence="6 7">
    <name type="scientific">Aphanizomenon flos-aquae LD13</name>
    <dbReference type="NCBI Taxonomy" id="1710894"/>
    <lineage>
        <taxon>Bacteria</taxon>
        <taxon>Bacillati</taxon>
        <taxon>Cyanobacteriota</taxon>
        <taxon>Cyanophyceae</taxon>
        <taxon>Nostocales</taxon>
        <taxon>Aphanizomenonaceae</taxon>
        <taxon>Aphanizomenon</taxon>
    </lineage>
</organism>
<evidence type="ECO:0000256" key="2">
    <source>
        <dbReference type="ARBA" id="ARBA00022553"/>
    </source>
</evidence>
<evidence type="ECO:0000256" key="3">
    <source>
        <dbReference type="PROSITE-ProRule" id="PRU01363"/>
    </source>
</evidence>
<evidence type="ECO:0000256" key="1">
    <source>
        <dbReference type="ARBA" id="ARBA00022450"/>
    </source>
</evidence>
<dbReference type="PROSITE" id="PS52019">
    <property type="entry name" value="PKS_MFAS_DH"/>
    <property type="match status" value="1"/>
</dbReference>
<dbReference type="InterPro" id="IPR036291">
    <property type="entry name" value="NAD(P)-bd_dom_sf"/>
</dbReference>
<evidence type="ECO:0000313" key="7">
    <source>
        <dbReference type="Proteomes" id="UP000092382"/>
    </source>
</evidence>
<dbReference type="SMART" id="SM00822">
    <property type="entry name" value="PKS_KR"/>
    <property type="match status" value="1"/>
</dbReference>
<dbReference type="InterPro" id="IPR042104">
    <property type="entry name" value="PKS_dehydratase_sf"/>
</dbReference>
<feature type="active site" description="Proton donor; for dehydratase activity" evidence="3">
    <location>
        <position position="469"/>
    </location>
</feature>
<gene>
    <name evidence="6" type="ORF">AN481_08305</name>
</gene>
<dbReference type="Gene3D" id="3.10.129.110">
    <property type="entry name" value="Polyketide synthase dehydratase"/>
    <property type="match status" value="1"/>
</dbReference>
<dbReference type="PANTHER" id="PTHR43775:SF37">
    <property type="entry name" value="SI:DKEY-61P9.11"/>
    <property type="match status" value="1"/>
</dbReference>
<dbReference type="InterPro" id="IPR013968">
    <property type="entry name" value="PKS_KR"/>
</dbReference>
<dbReference type="InterPro" id="IPR057326">
    <property type="entry name" value="KR_dom"/>
</dbReference>
<dbReference type="PATRIC" id="fig|1710894.3.peg.3386"/>
<dbReference type="InterPro" id="IPR049900">
    <property type="entry name" value="PKS_mFAS_DH"/>
</dbReference>
<feature type="transmembrane region" description="Helical" evidence="4">
    <location>
        <begin position="149"/>
        <end position="170"/>
    </location>
</feature>
<feature type="domain" description="PKS/mFAS DH" evidence="5">
    <location>
        <begin position="266"/>
        <end position="549"/>
    </location>
</feature>
<feature type="region of interest" description="N-terminal hotdog fold" evidence="3">
    <location>
        <begin position="266"/>
        <end position="390"/>
    </location>
</feature>
<sequence>MVYDLAQKKSQSRNVNLTPEDVIIVTGGAKGITAECAIALAEKYHCKMALVGSSPVNDEVQNTLKKYTDAQLIAKYYSCNITDLNAVNQLIQEVTTELGIITTVIHGAGTNKPRRTEQVSSSEAYQEIAPKLIGAWNLITALKYHQLKYFIAFTSIIGVTGMLGNSWYAFSNETVDLLLRNLKKQTGTETITLAYSVWSEVGMGAKMGSTKTLANMGIDAIPPHLGVAEFLHWIENFTDDQQIVIAAKLGGLDTWRRNTYNLPVANRYLEKIEYFEPGIELIVHCSLNRQHDLYVNDHNFNGSLLFPTVFGLEAMTQAASYVTGITNINSVKLEHISLLRPIVVPENGEVKIQIYARVDGNKVFAAISTEESNYKTPHFSAEITLNHSNEKPTKNLNIPNKSLHLESKTDIYSWLLFQGSTYQNIDKVYLLNSEQVILSTKVFNTDTSEICFSSDKLAPFVLGSPLLRDVLLQSGQLVLTQNVYLPISIEEWEIFNIQNFSSRGFVETTLVKVEEQTAVADVVFVNDQNEVLEKIFGYHIKSLKPTPEYPLPKDIGDRSFIENKITECFKSYAHLLTDKPQLIVYKHSELFNSLDSETRHQIEQQVFTEKYAFVNGINQEEITWLDSGKPQIANSNLQISIAHSRTLLLMTIGQNIQGCDLEFVEQRTLEQWLDLLGNQYQALLQEFKNYDDTLCSFATRLWCVKESIFKATGIFPQLITVEMKSQKGVIFTAQVVNNSFHVLTFSVNIWPKNIGIVSMIVNLKAPSSNNFKLYNQREKISIELLTDPKYSVKLLTTPTEENFGINPETGKMFATFYTTFKDCRAFWSKTYFVNFFAWIGQFREIGLRPLAEQIRRALESAEYGLVTNDSSVTICNEAETLSKIVVYAWTSDKSDYNRSFLDMEFEWFKQDQDGKLTLLATSRLSTTWVKIVGHGVVKQSPLPEYVPEFFDRMRPRETQPNTIHPGNYISINDIGSLKYESTPGPRPAIILNSKVYQTSLYDGNAVGNLYYSNYYDWQAKNIESFIHKLMPELFIARGKQGEYICLECQVNHLQEAMPFEEIEVNMYLERWFTNGFKLYFEYYSLSGGRRKLAYGNNTLIWALRDHESAKPVACELPTIIQDYFQKLL</sequence>
<evidence type="ECO:0000313" key="6">
    <source>
        <dbReference type="EMBL" id="OBQ25807.1"/>
    </source>
</evidence>
<dbReference type="AlphaFoldDB" id="A0A1B7VXS8"/>
<keyword evidence="2" id="KW-0597">Phosphoprotein</keyword>
<keyword evidence="1" id="KW-0596">Phosphopantetheine</keyword>
<dbReference type="SUPFAM" id="SSF51735">
    <property type="entry name" value="NAD(P)-binding Rossmann-fold domains"/>
    <property type="match status" value="1"/>
</dbReference>
<proteinExistence type="predicted"/>
<evidence type="ECO:0000256" key="4">
    <source>
        <dbReference type="SAM" id="Phobius"/>
    </source>
</evidence>
<dbReference type="InterPro" id="IPR037143">
    <property type="entry name" value="4-PPantetheinyl_Trfase_dom_sf"/>
</dbReference>
<dbReference type="GO" id="GO:0000287">
    <property type="term" value="F:magnesium ion binding"/>
    <property type="evidence" value="ECO:0007669"/>
    <property type="project" value="InterPro"/>
</dbReference>
<dbReference type="GO" id="GO:0008897">
    <property type="term" value="F:holo-[acyl-carrier-protein] synthase activity"/>
    <property type="evidence" value="ECO:0007669"/>
    <property type="project" value="InterPro"/>
</dbReference>
<keyword evidence="4" id="KW-0472">Membrane</keyword>
<dbReference type="Pfam" id="PF14765">
    <property type="entry name" value="PS-DH"/>
    <property type="match status" value="1"/>
</dbReference>
<dbReference type="SUPFAM" id="SSF54637">
    <property type="entry name" value="Thioesterase/thiol ester dehydrase-isomerase"/>
    <property type="match status" value="1"/>
</dbReference>
<feature type="active site" description="Proton acceptor; for dehydratase activity" evidence="3">
    <location>
        <position position="298"/>
    </location>
</feature>
<dbReference type="Pfam" id="PF08659">
    <property type="entry name" value="KR"/>
    <property type="match status" value="1"/>
</dbReference>
<dbReference type="InterPro" id="IPR049551">
    <property type="entry name" value="PKS_DH_C"/>
</dbReference>
<dbReference type="InterPro" id="IPR050091">
    <property type="entry name" value="PKS_NRPS_Biosynth_Enz"/>
</dbReference>
<dbReference type="PANTHER" id="PTHR43775">
    <property type="entry name" value="FATTY ACID SYNTHASE"/>
    <property type="match status" value="1"/>
</dbReference>
<accession>A0A1B7VXS8</accession>
<dbReference type="EMBL" id="LJOY01000021">
    <property type="protein sequence ID" value="OBQ25807.1"/>
    <property type="molecule type" value="Genomic_DNA"/>
</dbReference>
<dbReference type="InterPro" id="IPR049552">
    <property type="entry name" value="PKS_DH_N"/>
</dbReference>
<dbReference type="GO" id="GO:0004312">
    <property type="term" value="F:fatty acid synthase activity"/>
    <property type="evidence" value="ECO:0007669"/>
    <property type="project" value="TreeGrafter"/>
</dbReference>
<dbReference type="SUPFAM" id="SSF56214">
    <property type="entry name" value="4'-phosphopantetheinyl transferase"/>
    <property type="match status" value="1"/>
</dbReference>
<dbReference type="STRING" id="1803587.GCA_001593825_00058"/>
<comment type="caution">
    <text evidence="6">The sequence shown here is derived from an EMBL/GenBank/DDBJ whole genome shotgun (WGS) entry which is preliminary data.</text>
</comment>
<dbReference type="Gene3D" id="3.40.50.720">
    <property type="entry name" value="NAD(P)-binding Rossmann-like Domain"/>
    <property type="match status" value="1"/>
</dbReference>
<keyword evidence="4" id="KW-1133">Transmembrane helix</keyword>
<name>A0A1B7VXS8_APHFL</name>
<dbReference type="Gene3D" id="3.10.129.10">
    <property type="entry name" value="Hotdog Thioesterase"/>
    <property type="match status" value="2"/>
</dbReference>
<protein>
    <recommendedName>
        <fullName evidence="5">PKS/mFAS DH domain-containing protein</fullName>
    </recommendedName>
</protein>
<keyword evidence="4" id="KW-0812">Transmembrane</keyword>
<reference evidence="6 7" key="1">
    <citation type="submission" date="2015-09" db="EMBL/GenBank/DDBJ databases">
        <title>Whole genome shotgun sequence assembly of Aphanizomenon flos-aquae UKL13.</title>
        <authorList>
            <person name="Driscoll C."/>
        </authorList>
    </citation>
    <scope>NUCLEOTIDE SEQUENCE [LARGE SCALE GENOMIC DNA]</scope>
    <source>
        <strain evidence="6">MDT13</strain>
    </source>
</reference>
<feature type="region of interest" description="C-terminal hotdog fold" evidence="3">
    <location>
        <begin position="408"/>
        <end position="549"/>
    </location>
</feature>
<dbReference type="Proteomes" id="UP000092382">
    <property type="component" value="Unassembled WGS sequence"/>
</dbReference>
<dbReference type="InterPro" id="IPR029069">
    <property type="entry name" value="HotDog_dom_sf"/>
</dbReference>
<dbReference type="Pfam" id="PF21089">
    <property type="entry name" value="PKS_DH_N"/>
    <property type="match status" value="1"/>
</dbReference>